<feature type="domain" description="GP-PDE" evidence="1">
    <location>
        <begin position="51"/>
        <end position="285"/>
    </location>
</feature>
<dbReference type="InterPro" id="IPR017946">
    <property type="entry name" value="PLC-like_Pdiesterase_TIM-brl"/>
</dbReference>
<sequence length="293" mass="32332">MSSLIVPYRTQDREQWGNWLRRRRPVTRTPPERGILRRVHPRHDYLDAPAPLAFAHRGGAADGYENTAAAFARAVALGYRYVETDVHATADGVPVVFHDATLRRVTGEPGRIADLRWADLASVRVGGAAVVPRLDEVLTAWPEVRFNIDVKADGGVEPAVDTVVRAGAGERVLLASFSDARLARLRALAGPKVATSLGMRGVARLRMASLHGRPLRLPPSVVAAQVPVRYGRIPVVDRRFLAYCHRLGLQVHVWTIDEPTEMHDLLDLGVDGIMTDHVGVLRDVYRSRGHWAA</sequence>
<dbReference type="Pfam" id="PF03009">
    <property type="entry name" value="GDPD"/>
    <property type="match status" value="1"/>
</dbReference>
<evidence type="ECO:0000313" key="2">
    <source>
        <dbReference type="EMBL" id="RNM00721.1"/>
    </source>
</evidence>
<evidence type="ECO:0000313" key="3">
    <source>
        <dbReference type="Proteomes" id="UP000280698"/>
    </source>
</evidence>
<protein>
    <submittedName>
        <fullName evidence="2">Glycerophosphodiester phosphodiesterase</fullName>
    </submittedName>
</protein>
<dbReference type="PANTHER" id="PTHR43805">
    <property type="entry name" value="GLYCEROPHOSPHORYL DIESTER PHOSPHODIESTERASE"/>
    <property type="match status" value="1"/>
</dbReference>
<proteinExistence type="predicted"/>
<dbReference type="InterPro" id="IPR030395">
    <property type="entry name" value="GP_PDE_dom"/>
</dbReference>
<gene>
    <name evidence="2" type="ORF">EFE23_04750</name>
</gene>
<accession>A0ABX9WMJ1</accession>
<organism evidence="2 3">
    <name type="scientific">Micromonospora solifontis</name>
    <dbReference type="NCBI Taxonomy" id="2487138"/>
    <lineage>
        <taxon>Bacteria</taxon>
        <taxon>Bacillati</taxon>
        <taxon>Actinomycetota</taxon>
        <taxon>Actinomycetes</taxon>
        <taxon>Micromonosporales</taxon>
        <taxon>Micromonosporaceae</taxon>
        <taxon>Micromonospora</taxon>
    </lineage>
</organism>
<dbReference type="PANTHER" id="PTHR43805:SF1">
    <property type="entry name" value="GP-PDE DOMAIN-CONTAINING PROTEIN"/>
    <property type="match status" value="1"/>
</dbReference>
<dbReference type="PROSITE" id="PS50007">
    <property type="entry name" value="PIPLC_X_DOMAIN"/>
    <property type="match status" value="1"/>
</dbReference>
<evidence type="ECO:0000259" key="1">
    <source>
        <dbReference type="PROSITE" id="PS51704"/>
    </source>
</evidence>
<comment type="caution">
    <text evidence="2">The sequence shown here is derived from an EMBL/GenBank/DDBJ whole genome shotgun (WGS) entry which is preliminary data.</text>
</comment>
<keyword evidence="3" id="KW-1185">Reference proteome</keyword>
<dbReference type="EMBL" id="RJLN01000008">
    <property type="protein sequence ID" value="RNM00721.1"/>
    <property type="molecule type" value="Genomic_DNA"/>
</dbReference>
<dbReference type="SUPFAM" id="SSF51695">
    <property type="entry name" value="PLC-like phosphodiesterases"/>
    <property type="match status" value="1"/>
</dbReference>
<dbReference type="PROSITE" id="PS51704">
    <property type="entry name" value="GP_PDE"/>
    <property type="match status" value="1"/>
</dbReference>
<name>A0ABX9WMJ1_9ACTN</name>
<reference evidence="2 3" key="1">
    <citation type="submission" date="2018-11" db="EMBL/GenBank/DDBJ databases">
        <title>Micromonospora sp. PPF5-17, a new actinomycetes isolated from a hot spring soil.</title>
        <authorList>
            <person name="Thawai C."/>
        </authorList>
    </citation>
    <scope>NUCLEOTIDE SEQUENCE [LARGE SCALE GENOMIC DNA]</scope>
    <source>
        <strain evidence="2 3">PPF5-17</strain>
    </source>
</reference>
<dbReference type="Proteomes" id="UP000280698">
    <property type="component" value="Unassembled WGS sequence"/>
</dbReference>
<dbReference type="Gene3D" id="3.20.20.190">
    <property type="entry name" value="Phosphatidylinositol (PI) phosphodiesterase"/>
    <property type="match status" value="1"/>
</dbReference>